<name>A0AC60A7G3_RANTA</name>
<sequence>MKSSFSERVSLWEATHSPPDSQLLCSVWWPDLSVTGTYAGPEPTEGFHSQGSVSLLKMKPHPSLDIPSDPTGQNWCPYLPFSSFPGTSFSQERKGKASLMKTPWTCSVAPALGLFQPCT</sequence>
<evidence type="ECO:0000313" key="1">
    <source>
        <dbReference type="EMBL" id="CAN0567451.1"/>
    </source>
</evidence>
<reference evidence="1" key="2">
    <citation type="submission" date="2025-03" db="EMBL/GenBank/DDBJ databases">
        <authorList>
            <consortium name="ELIXIR-Norway"/>
            <consortium name="Elixir Norway"/>
        </authorList>
    </citation>
    <scope>NUCLEOTIDE SEQUENCE</scope>
</reference>
<evidence type="ECO:0000313" key="2">
    <source>
        <dbReference type="Proteomes" id="UP001162501"/>
    </source>
</evidence>
<reference evidence="1" key="1">
    <citation type="submission" date="2023-05" db="EMBL/GenBank/DDBJ databases">
        <authorList>
            <consortium name="ELIXIR-Norway"/>
        </authorList>
    </citation>
    <scope>NUCLEOTIDE SEQUENCE</scope>
</reference>
<proteinExistence type="predicted"/>
<dbReference type="Proteomes" id="UP001162501">
    <property type="component" value="Chromosome 9"/>
</dbReference>
<protein>
    <submittedName>
        <fullName evidence="1">Uncharacterized protein</fullName>
    </submittedName>
</protein>
<dbReference type="EMBL" id="OX596093">
    <property type="protein sequence ID" value="CAN0567451.1"/>
    <property type="molecule type" value="Genomic_DNA"/>
</dbReference>
<organism evidence="1 2">
    <name type="scientific">Rangifer tarandus platyrhynchus</name>
    <name type="common">Svalbard reindeer</name>
    <dbReference type="NCBI Taxonomy" id="3082113"/>
    <lineage>
        <taxon>Eukaryota</taxon>
        <taxon>Metazoa</taxon>
        <taxon>Chordata</taxon>
        <taxon>Craniata</taxon>
        <taxon>Vertebrata</taxon>
        <taxon>Euteleostomi</taxon>
        <taxon>Mammalia</taxon>
        <taxon>Eutheria</taxon>
        <taxon>Laurasiatheria</taxon>
        <taxon>Artiodactyla</taxon>
        <taxon>Ruminantia</taxon>
        <taxon>Pecora</taxon>
        <taxon>Cervidae</taxon>
        <taxon>Odocoileinae</taxon>
        <taxon>Rangifer</taxon>
    </lineage>
</organism>
<gene>
    <name evidence="1" type="ORF">MRATA1EN22A_LOCUS27642</name>
</gene>
<accession>A0AC60A7G3</accession>